<keyword evidence="12 22" id="KW-1133">Transmembrane helix</keyword>
<dbReference type="OrthoDB" id="4062651at2759"/>
<dbReference type="Gene3D" id="2.90.10.10">
    <property type="entry name" value="Bulb-type lectin domain"/>
    <property type="match status" value="1"/>
</dbReference>
<feature type="domain" description="Bulb-type lectin" evidence="24">
    <location>
        <begin position="1"/>
        <end position="96"/>
    </location>
</feature>
<dbReference type="Gene3D" id="3.30.200.20">
    <property type="entry name" value="Phosphorylase Kinase, domain 1"/>
    <property type="match status" value="1"/>
</dbReference>
<dbReference type="GO" id="GO:0016020">
    <property type="term" value="C:membrane"/>
    <property type="evidence" value="ECO:0007669"/>
    <property type="project" value="UniProtKB-SubCell"/>
</dbReference>
<evidence type="ECO:0000256" key="6">
    <source>
        <dbReference type="ARBA" id="ARBA00022692"/>
    </source>
</evidence>
<reference evidence="26 27" key="1">
    <citation type="submission" date="2017-09" db="EMBL/GenBank/DDBJ databases">
        <title>WGS assembly of Aquilegia coerulea Goldsmith.</title>
        <authorList>
            <person name="Hodges S."/>
            <person name="Kramer E."/>
            <person name="Nordborg M."/>
            <person name="Tomkins J."/>
            <person name="Borevitz J."/>
            <person name="Derieg N."/>
            <person name="Yan J."/>
            <person name="Mihaltcheva S."/>
            <person name="Hayes R.D."/>
            <person name="Rokhsar D."/>
        </authorList>
    </citation>
    <scope>NUCLEOTIDE SEQUENCE [LARGE SCALE GENOMIC DNA]</scope>
    <source>
        <strain evidence="27">cv. Goldsmith</strain>
    </source>
</reference>
<dbReference type="Proteomes" id="UP000230069">
    <property type="component" value="Unassembled WGS sequence"/>
</dbReference>
<keyword evidence="11 19" id="KW-0067">ATP-binding</keyword>
<evidence type="ECO:0000256" key="16">
    <source>
        <dbReference type="ARBA" id="ARBA00023180"/>
    </source>
</evidence>
<keyword evidence="7" id="KW-0732">Signal</keyword>
<keyword evidence="16" id="KW-0325">Glycoprotein</keyword>
<dbReference type="FunFam" id="3.30.200.20:FF:000178">
    <property type="entry name" value="serine/threonine-protein kinase PBS1-like"/>
    <property type="match status" value="1"/>
</dbReference>
<keyword evidence="10 19" id="KW-0418">Kinase</keyword>
<proteinExistence type="inferred from homology"/>
<comment type="catalytic activity">
    <reaction evidence="18 19">
        <text>L-seryl-[protein] + ATP = O-phospho-L-seryl-[protein] + ADP + H(+)</text>
        <dbReference type="Rhea" id="RHEA:17989"/>
        <dbReference type="Rhea" id="RHEA-COMP:9863"/>
        <dbReference type="Rhea" id="RHEA-COMP:11604"/>
        <dbReference type="ChEBI" id="CHEBI:15378"/>
        <dbReference type="ChEBI" id="CHEBI:29999"/>
        <dbReference type="ChEBI" id="CHEBI:30616"/>
        <dbReference type="ChEBI" id="CHEBI:83421"/>
        <dbReference type="ChEBI" id="CHEBI:456216"/>
        <dbReference type="EC" id="2.7.11.1"/>
    </reaction>
</comment>
<dbReference type="GO" id="GO:0030246">
    <property type="term" value="F:carbohydrate binding"/>
    <property type="evidence" value="ECO:0007669"/>
    <property type="project" value="UniProtKB-KW"/>
</dbReference>
<evidence type="ECO:0000259" key="25">
    <source>
        <dbReference type="PROSITE" id="PS50948"/>
    </source>
</evidence>
<dbReference type="SUPFAM" id="SSF56112">
    <property type="entry name" value="Protein kinase-like (PK-like)"/>
    <property type="match status" value="1"/>
</dbReference>
<dbReference type="GO" id="GO:0005524">
    <property type="term" value="F:ATP binding"/>
    <property type="evidence" value="ECO:0007669"/>
    <property type="project" value="UniProtKB-UniRule"/>
</dbReference>
<keyword evidence="4" id="KW-0597">Phosphoprotein</keyword>
<dbReference type="InParanoid" id="A0A2G5DE67"/>
<dbReference type="FunFam" id="1.10.510.10:FF:000248">
    <property type="entry name" value="S-receptor-like kinase 5"/>
    <property type="match status" value="1"/>
</dbReference>
<evidence type="ECO:0000256" key="9">
    <source>
        <dbReference type="ARBA" id="ARBA00022741"/>
    </source>
</evidence>
<dbReference type="GO" id="GO:0106310">
    <property type="term" value="F:protein serine kinase activity"/>
    <property type="evidence" value="ECO:0007669"/>
    <property type="project" value="RHEA"/>
</dbReference>
<organism evidence="26 27">
    <name type="scientific">Aquilegia coerulea</name>
    <name type="common">Rocky mountain columbine</name>
    <dbReference type="NCBI Taxonomy" id="218851"/>
    <lineage>
        <taxon>Eukaryota</taxon>
        <taxon>Viridiplantae</taxon>
        <taxon>Streptophyta</taxon>
        <taxon>Embryophyta</taxon>
        <taxon>Tracheophyta</taxon>
        <taxon>Spermatophyta</taxon>
        <taxon>Magnoliopsida</taxon>
        <taxon>Ranunculales</taxon>
        <taxon>Ranunculaceae</taxon>
        <taxon>Thalictroideae</taxon>
        <taxon>Aquilegia</taxon>
    </lineage>
</organism>
<evidence type="ECO:0000256" key="8">
    <source>
        <dbReference type="ARBA" id="ARBA00022734"/>
    </source>
</evidence>
<feature type="domain" description="Protein kinase" evidence="23">
    <location>
        <begin position="447"/>
        <end position="719"/>
    </location>
</feature>
<dbReference type="InterPro" id="IPR017441">
    <property type="entry name" value="Protein_kinase_ATP_BS"/>
</dbReference>
<dbReference type="Gene3D" id="1.10.510.10">
    <property type="entry name" value="Transferase(Phosphotransferase) domain 1"/>
    <property type="match status" value="1"/>
</dbReference>
<keyword evidence="27" id="KW-1185">Reference proteome</keyword>
<keyword evidence="5 19" id="KW-0808">Transferase</keyword>
<sequence>MKRDVQSYQLPAITANCFQDKEPPQVLWSANRNKPVKDDGTLEFNSQGDLVLRDGDGTLVWSTNTSGKLVVGMRITATGSLLLYDANNMTVWKIGTWAKMTANASPSNWAPGVFYLSVTDGGLCAFIDSNPPQRYRKYFTRDRSISPKNVSRSIRFKNGSLNFTDGKAGSPISVDYIPDGRNEFQYMRLDTYGHLRLYQWAPARESVVDDIFNIDYSNCSYPTVCGSYGICSDGQCTCPVERGGDQSYFKPYDYRQLNLGCQETTQLSCNSSEVHLIEIADVTYIGFAEIMVNIYIENCKQACLNNCSCKAALFRSYEDVSVGDCSLPSQIFSLMGSSEYNLDYNPTTFLKVQSASIAINPSSPTGRGNNQDKNNARRYAIMFGSIFGTVFVVVLIISLYVYVIRKRINKEQEAKEYDLSDEFDDHLDESSEMPKRFSYDELKSATGNFHRKIGRGGFGSVYEGILGHGIIAVKCLDFGQGQGRKQFLAEVRTIGSIHHVNLVKLVGFCAENSHKLLAYEYMCNGSLDKWIFHEESTLDWKTRRKIILDIARGLSYLHEECRKRIILLDIKPQNILLDGDFNAKVSDFGLARFVEKDESQVLTMLRGTRGYLAPEWLLNRRISEKVDVYSFGVVVLETMCGRRNLDYSQPEENECLLHLIRRKAEEDQLIDVVDNQNEDMQEHREEAVKMIRIAIWCLQGDYTRRPSMSTVVKVLEGVMDVENISDYSF</sequence>
<dbReference type="EC" id="2.7.11.1" evidence="19"/>
<keyword evidence="6 22" id="KW-0812">Transmembrane</keyword>
<dbReference type="STRING" id="218851.A0A2G5DE67"/>
<evidence type="ECO:0000256" key="12">
    <source>
        <dbReference type="ARBA" id="ARBA00022989"/>
    </source>
</evidence>
<evidence type="ECO:0000256" key="14">
    <source>
        <dbReference type="ARBA" id="ARBA00023157"/>
    </source>
</evidence>
<evidence type="ECO:0000256" key="7">
    <source>
        <dbReference type="ARBA" id="ARBA00022729"/>
    </source>
</evidence>
<evidence type="ECO:0000256" key="10">
    <source>
        <dbReference type="ARBA" id="ARBA00022777"/>
    </source>
</evidence>
<evidence type="ECO:0000256" key="11">
    <source>
        <dbReference type="ARBA" id="ARBA00022840"/>
    </source>
</evidence>
<dbReference type="PANTHER" id="PTHR47976">
    <property type="entry name" value="G-TYPE LECTIN S-RECEPTOR-LIKE SERINE/THREONINE-PROTEIN KINASE SD2-5"/>
    <property type="match status" value="1"/>
</dbReference>
<dbReference type="InterPro" id="IPR036426">
    <property type="entry name" value="Bulb-type_lectin_dom_sf"/>
</dbReference>
<dbReference type="SMART" id="SM00108">
    <property type="entry name" value="B_lectin"/>
    <property type="match status" value="1"/>
</dbReference>
<evidence type="ECO:0000256" key="19">
    <source>
        <dbReference type="PIRNR" id="PIRNR000641"/>
    </source>
</evidence>
<dbReference type="InterPro" id="IPR000719">
    <property type="entry name" value="Prot_kinase_dom"/>
</dbReference>
<dbReference type="GO" id="GO:0004674">
    <property type="term" value="F:protein serine/threonine kinase activity"/>
    <property type="evidence" value="ECO:0007669"/>
    <property type="project" value="UniProtKB-KW"/>
</dbReference>
<accession>A0A2G5DE67</accession>
<keyword evidence="2 19" id="KW-0723">Serine/threonine-protein kinase</keyword>
<dbReference type="PROSITE" id="PS50927">
    <property type="entry name" value="BULB_LECTIN"/>
    <property type="match status" value="1"/>
</dbReference>
<comment type="similarity">
    <text evidence="19">Belongs to the protein kinase superfamily. Ser/Thr protein kinase family.</text>
</comment>
<dbReference type="PROSITE" id="PS50011">
    <property type="entry name" value="PROTEIN_KINASE_DOM"/>
    <property type="match status" value="1"/>
</dbReference>
<evidence type="ECO:0000256" key="13">
    <source>
        <dbReference type="ARBA" id="ARBA00023136"/>
    </source>
</evidence>
<evidence type="ECO:0000256" key="18">
    <source>
        <dbReference type="ARBA" id="ARBA00048679"/>
    </source>
</evidence>
<evidence type="ECO:0000256" key="20">
    <source>
        <dbReference type="PROSITE-ProRule" id="PRU10141"/>
    </source>
</evidence>
<evidence type="ECO:0000256" key="15">
    <source>
        <dbReference type="ARBA" id="ARBA00023170"/>
    </source>
</evidence>
<dbReference type="Pfam" id="PF00069">
    <property type="entry name" value="Pkinase"/>
    <property type="match status" value="1"/>
</dbReference>
<keyword evidence="8" id="KW-0430">Lectin</keyword>
<evidence type="ECO:0000256" key="4">
    <source>
        <dbReference type="ARBA" id="ARBA00022553"/>
    </source>
</evidence>
<dbReference type="PANTHER" id="PTHR47976:SF30">
    <property type="entry name" value="RECEPTOR-LIKE SERINE_THREONINE-PROTEIN KINASE"/>
    <property type="match status" value="1"/>
</dbReference>
<dbReference type="CDD" id="cd00028">
    <property type="entry name" value="B_lectin"/>
    <property type="match status" value="1"/>
</dbReference>
<dbReference type="SUPFAM" id="SSF51110">
    <property type="entry name" value="alpha-D-mannose-specific plant lectins"/>
    <property type="match status" value="1"/>
</dbReference>
<keyword evidence="9 19" id="KW-0547">Nucleotide-binding</keyword>
<dbReference type="PROSITE" id="PS00107">
    <property type="entry name" value="PROTEIN_KINASE_ATP"/>
    <property type="match status" value="1"/>
</dbReference>
<dbReference type="SMART" id="SM00220">
    <property type="entry name" value="S_TKc"/>
    <property type="match status" value="1"/>
</dbReference>
<evidence type="ECO:0000259" key="24">
    <source>
        <dbReference type="PROSITE" id="PS50927"/>
    </source>
</evidence>
<evidence type="ECO:0000259" key="23">
    <source>
        <dbReference type="PROSITE" id="PS50011"/>
    </source>
</evidence>
<dbReference type="PIRSF" id="PIRSF000641">
    <property type="entry name" value="SRK"/>
    <property type="match status" value="1"/>
</dbReference>
<dbReference type="InterPro" id="IPR024171">
    <property type="entry name" value="SRK-like_kinase"/>
</dbReference>
<keyword evidence="3" id="KW-0245">EGF-like domain</keyword>
<protein>
    <recommendedName>
        <fullName evidence="19">Receptor-like serine/threonine-protein kinase</fullName>
        <ecNumber evidence="19">2.7.11.1</ecNumber>
    </recommendedName>
</protein>
<comment type="catalytic activity">
    <reaction evidence="17 19">
        <text>L-threonyl-[protein] + ATP = O-phospho-L-threonyl-[protein] + ADP + H(+)</text>
        <dbReference type="Rhea" id="RHEA:46608"/>
        <dbReference type="Rhea" id="RHEA-COMP:11060"/>
        <dbReference type="Rhea" id="RHEA-COMP:11605"/>
        <dbReference type="ChEBI" id="CHEBI:15378"/>
        <dbReference type="ChEBI" id="CHEBI:30013"/>
        <dbReference type="ChEBI" id="CHEBI:30616"/>
        <dbReference type="ChEBI" id="CHEBI:61977"/>
        <dbReference type="ChEBI" id="CHEBI:456216"/>
        <dbReference type="EC" id="2.7.11.1"/>
    </reaction>
</comment>
<dbReference type="InterPro" id="IPR051343">
    <property type="entry name" value="G-type_lectin_kinases/EP1-like"/>
</dbReference>
<evidence type="ECO:0000313" key="27">
    <source>
        <dbReference type="Proteomes" id="UP000230069"/>
    </source>
</evidence>
<dbReference type="AlphaFoldDB" id="A0A2G5DE67"/>
<keyword evidence="15" id="KW-0675">Receptor</keyword>
<evidence type="ECO:0000256" key="5">
    <source>
        <dbReference type="ARBA" id="ARBA00022679"/>
    </source>
</evidence>
<evidence type="ECO:0000256" key="1">
    <source>
        <dbReference type="ARBA" id="ARBA00004479"/>
    </source>
</evidence>
<dbReference type="PROSITE" id="PS50948">
    <property type="entry name" value="PAN"/>
    <property type="match status" value="1"/>
</dbReference>
<keyword evidence="21" id="KW-0175">Coiled coil</keyword>
<keyword evidence="13 22" id="KW-0472">Membrane</keyword>
<comment type="subcellular location">
    <subcellularLocation>
        <location evidence="1">Membrane</location>
        <topology evidence="1">Single-pass type I membrane protein</topology>
    </subcellularLocation>
</comment>
<feature type="binding site" evidence="20">
    <location>
        <position position="474"/>
    </location>
    <ligand>
        <name>ATP</name>
        <dbReference type="ChEBI" id="CHEBI:30616"/>
    </ligand>
</feature>
<dbReference type="EMBL" id="KZ305039">
    <property type="protein sequence ID" value="PIA41809.1"/>
    <property type="molecule type" value="Genomic_DNA"/>
</dbReference>
<dbReference type="InterPro" id="IPR011009">
    <property type="entry name" value="Kinase-like_dom_sf"/>
</dbReference>
<evidence type="ECO:0000256" key="3">
    <source>
        <dbReference type="ARBA" id="ARBA00022536"/>
    </source>
</evidence>
<dbReference type="InterPro" id="IPR003609">
    <property type="entry name" value="Pan_app"/>
</dbReference>
<evidence type="ECO:0000256" key="2">
    <source>
        <dbReference type="ARBA" id="ARBA00022527"/>
    </source>
</evidence>
<name>A0A2G5DE67_AQUCA</name>
<feature type="transmembrane region" description="Helical" evidence="22">
    <location>
        <begin position="379"/>
        <end position="403"/>
    </location>
</feature>
<keyword evidence="14" id="KW-1015">Disulfide bond</keyword>
<gene>
    <name evidence="26" type="ORF">AQUCO_02200323v1</name>
</gene>
<evidence type="ECO:0000256" key="21">
    <source>
        <dbReference type="SAM" id="Coils"/>
    </source>
</evidence>
<evidence type="ECO:0000256" key="22">
    <source>
        <dbReference type="SAM" id="Phobius"/>
    </source>
</evidence>
<feature type="coiled-coil region" evidence="21">
    <location>
        <begin position="666"/>
        <end position="693"/>
    </location>
</feature>
<dbReference type="Pfam" id="PF01453">
    <property type="entry name" value="B_lectin"/>
    <property type="match status" value="1"/>
</dbReference>
<dbReference type="CDD" id="cd14066">
    <property type="entry name" value="STKc_IRAK"/>
    <property type="match status" value="1"/>
</dbReference>
<evidence type="ECO:0000313" key="26">
    <source>
        <dbReference type="EMBL" id="PIA41809.1"/>
    </source>
</evidence>
<dbReference type="InterPro" id="IPR001480">
    <property type="entry name" value="Bulb-type_lectin_dom"/>
</dbReference>
<feature type="domain" description="Apple" evidence="25">
    <location>
        <begin position="269"/>
        <end position="349"/>
    </location>
</feature>
<evidence type="ECO:0000256" key="17">
    <source>
        <dbReference type="ARBA" id="ARBA00047899"/>
    </source>
</evidence>